<accession>A0A855Y8C4</accession>
<dbReference type="Gene3D" id="3.20.20.100">
    <property type="entry name" value="NADP-dependent oxidoreductase domain"/>
    <property type="match status" value="1"/>
</dbReference>
<evidence type="ECO:0000313" key="3">
    <source>
        <dbReference type="EMBL" id="PWW38864.1"/>
    </source>
</evidence>
<dbReference type="InterPro" id="IPR050523">
    <property type="entry name" value="AKR_Detox_Biosynth"/>
</dbReference>
<evidence type="ECO:0000259" key="2">
    <source>
        <dbReference type="Pfam" id="PF00248"/>
    </source>
</evidence>
<dbReference type="PANTHER" id="PTHR43364:SF4">
    <property type="entry name" value="NAD(P)-LINKED OXIDOREDUCTASE SUPERFAMILY PROTEIN"/>
    <property type="match status" value="1"/>
</dbReference>
<dbReference type="RefSeq" id="WP_110000239.1">
    <property type="nucleotide sequence ID" value="NZ_QGTZ01000007.1"/>
</dbReference>
<dbReference type="Pfam" id="PF00248">
    <property type="entry name" value="Aldo_ket_red"/>
    <property type="match status" value="1"/>
</dbReference>
<dbReference type="InterPro" id="IPR020471">
    <property type="entry name" value="AKR"/>
</dbReference>
<dbReference type="SUPFAM" id="SSF51430">
    <property type="entry name" value="NAD(P)-linked oxidoreductase"/>
    <property type="match status" value="1"/>
</dbReference>
<keyword evidence="1" id="KW-0560">Oxidoreductase</keyword>
<feature type="domain" description="NADP-dependent oxidoreductase" evidence="2">
    <location>
        <begin position="15"/>
        <end position="310"/>
    </location>
</feature>
<dbReference type="PRINTS" id="PR00069">
    <property type="entry name" value="ALDKETRDTASE"/>
</dbReference>
<dbReference type="EMBL" id="QGTZ01000007">
    <property type="protein sequence ID" value="PWW38864.1"/>
    <property type="molecule type" value="Genomic_DNA"/>
</dbReference>
<sequence>MIYQKLRGTDLKVSEIGLGTNAVGGHNLFTDLNEVDGIEMVDAALQLGITFIDTADIYGKGRSEEHIGEVLTKYNRADVVIATKGGRRWFADGSVVVDNTPQYLRNALESSLHRLKTDYVDLYYLHYPDTKTPLAEAIGELTKLKQEGKIKAIGISNVSLEQLKEANVHGDISVMQSSYHLLDRSAEERILPYTRENNISFIPYGPLAYGLLGGKYTEDFELAEGDWRRSLPLFEKETFKKNLKIVSSLKELAEEKETTVTNLSLAWLLSQEGVDAVIPGGKRKEQVTINSRTSDVTFTQKDLNIIEGIIKN</sequence>
<proteinExistence type="predicted"/>
<dbReference type="AlphaFoldDB" id="A0A855Y8C4"/>
<dbReference type="FunFam" id="3.20.20.100:FF:000004">
    <property type="entry name" value="Oxidoreductase, aldo/keto reductase"/>
    <property type="match status" value="1"/>
</dbReference>
<dbReference type="InterPro" id="IPR023210">
    <property type="entry name" value="NADP_OxRdtase_dom"/>
</dbReference>
<protein>
    <submittedName>
        <fullName evidence="3">Aryl-alcohol dehydrogenase-like predicted oxidoreductase</fullName>
    </submittedName>
</protein>
<dbReference type="GO" id="GO:0005829">
    <property type="term" value="C:cytosol"/>
    <property type="evidence" value="ECO:0007669"/>
    <property type="project" value="TreeGrafter"/>
</dbReference>
<organism evidence="3 4">
    <name type="scientific">Paenibacillus pabuli</name>
    <dbReference type="NCBI Taxonomy" id="1472"/>
    <lineage>
        <taxon>Bacteria</taxon>
        <taxon>Bacillati</taxon>
        <taxon>Bacillota</taxon>
        <taxon>Bacilli</taxon>
        <taxon>Bacillales</taxon>
        <taxon>Paenibacillaceae</taxon>
        <taxon>Paenibacillus</taxon>
    </lineage>
</organism>
<reference evidence="3 4" key="1">
    <citation type="submission" date="2018-05" db="EMBL/GenBank/DDBJ databases">
        <title>Freshwater and sediment microbial communities from various areas in North America, analyzing microbe dynamics in response to fracking.</title>
        <authorList>
            <person name="Lamendella R."/>
        </authorList>
    </citation>
    <scope>NUCLEOTIDE SEQUENCE [LARGE SCALE GENOMIC DNA]</scope>
    <source>
        <strain evidence="3 4">DB-3</strain>
    </source>
</reference>
<evidence type="ECO:0000256" key="1">
    <source>
        <dbReference type="ARBA" id="ARBA00023002"/>
    </source>
</evidence>
<dbReference type="Proteomes" id="UP000247078">
    <property type="component" value="Unassembled WGS sequence"/>
</dbReference>
<dbReference type="InterPro" id="IPR036812">
    <property type="entry name" value="NAD(P)_OxRdtase_dom_sf"/>
</dbReference>
<name>A0A855Y8C4_9BACL</name>
<comment type="caution">
    <text evidence="3">The sequence shown here is derived from an EMBL/GenBank/DDBJ whole genome shotgun (WGS) entry which is preliminary data.</text>
</comment>
<dbReference type="PANTHER" id="PTHR43364">
    <property type="entry name" value="NADH-SPECIFIC METHYLGLYOXAL REDUCTASE-RELATED"/>
    <property type="match status" value="1"/>
</dbReference>
<gene>
    <name evidence="3" type="ORF">DET56_107266</name>
</gene>
<dbReference type="GO" id="GO:0016491">
    <property type="term" value="F:oxidoreductase activity"/>
    <property type="evidence" value="ECO:0007669"/>
    <property type="project" value="UniProtKB-KW"/>
</dbReference>
<evidence type="ECO:0000313" key="4">
    <source>
        <dbReference type="Proteomes" id="UP000247078"/>
    </source>
</evidence>